<reference evidence="1" key="1">
    <citation type="journal article" date="2019" name="bioRxiv">
        <title>The Genome of the Zebra Mussel, Dreissena polymorpha: A Resource for Invasive Species Research.</title>
        <authorList>
            <person name="McCartney M.A."/>
            <person name="Auch B."/>
            <person name="Kono T."/>
            <person name="Mallez S."/>
            <person name="Zhang Y."/>
            <person name="Obille A."/>
            <person name="Becker A."/>
            <person name="Abrahante J.E."/>
            <person name="Garbe J."/>
            <person name="Badalamenti J.P."/>
            <person name="Herman A."/>
            <person name="Mangelson H."/>
            <person name="Liachko I."/>
            <person name="Sullivan S."/>
            <person name="Sone E.D."/>
            <person name="Koren S."/>
            <person name="Silverstein K.A.T."/>
            <person name="Beckman K.B."/>
            <person name="Gohl D.M."/>
        </authorList>
    </citation>
    <scope>NUCLEOTIDE SEQUENCE</scope>
    <source>
        <strain evidence="1">Duluth1</strain>
        <tissue evidence="1">Whole animal</tissue>
    </source>
</reference>
<gene>
    <name evidence="1" type="ORF">DPMN_105726</name>
</gene>
<reference evidence="1" key="2">
    <citation type="submission" date="2020-11" db="EMBL/GenBank/DDBJ databases">
        <authorList>
            <person name="McCartney M.A."/>
            <person name="Auch B."/>
            <person name="Kono T."/>
            <person name="Mallez S."/>
            <person name="Becker A."/>
            <person name="Gohl D.M."/>
            <person name="Silverstein K.A.T."/>
            <person name="Koren S."/>
            <person name="Bechman K.B."/>
            <person name="Herman A."/>
            <person name="Abrahante J.E."/>
            <person name="Garbe J."/>
        </authorList>
    </citation>
    <scope>NUCLEOTIDE SEQUENCE</scope>
    <source>
        <strain evidence="1">Duluth1</strain>
        <tissue evidence="1">Whole animal</tissue>
    </source>
</reference>
<name>A0A9D4QI03_DREPO</name>
<dbReference type="EMBL" id="JAIWYP010000004">
    <property type="protein sequence ID" value="KAH3832439.1"/>
    <property type="molecule type" value="Genomic_DNA"/>
</dbReference>
<comment type="caution">
    <text evidence="1">The sequence shown here is derived from an EMBL/GenBank/DDBJ whole genome shotgun (WGS) entry which is preliminary data.</text>
</comment>
<keyword evidence="2" id="KW-1185">Reference proteome</keyword>
<sequence length="123" mass="13439">MGCILCTGRFHLCKNPETQSLLKGLFFPRLPRLRAKSPAKSLSRLLVAPYPSCASDSKNSTNLNSSSWLKSVSLVTVPLIRPDTLSARVARGTQNCAAALRSDNPFWTASTARTSASFLYTLY</sequence>
<proteinExistence type="predicted"/>
<organism evidence="1 2">
    <name type="scientific">Dreissena polymorpha</name>
    <name type="common">Zebra mussel</name>
    <name type="synonym">Mytilus polymorpha</name>
    <dbReference type="NCBI Taxonomy" id="45954"/>
    <lineage>
        <taxon>Eukaryota</taxon>
        <taxon>Metazoa</taxon>
        <taxon>Spiralia</taxon>
        <taxon>Lophotrochozoa</taxon>
        <taxon>Mollusca</taxon>
        <taxon>Bivalvia</taxon>
        <taxon>Autobranchia</taxon>
        <taxon>Heteroconchia</taxon>
        <taxon>Euheterodonta</taxon>
        <taxon>Imparidentia</taxon>
        <taxon>Neoheterodontei</taxon>
        <taxon>Myida</taxon>
        <taxon>Dreissenoidea</taxon>
        <taxon>Dreissenidae</taxon>
        <taxon>Dreissena</taxon>
    </lineage>
</organism>
<protein>
    <submittedName>
        <fullName evidence="1">Uncharacterized protein</fullName>
    </submittedName>
</protein>
<evidence type="ECO:0000313" key="2">
    <source>
        <dbReference type="Proteomes" id="UP000828390"/>
    </source>
</evidence>
<evidence type="ECO:0000313" key="1">
    <source>
        <dbReference type="EMBL" id="KAH3832439.1"/>
    </source>
</evidence>
<accession>A0A9D4QI03</accession>
<dbReference type="Proteomes" id="UP000828390">
    <property type="component" value="Unassembled WGS sequence"/>
</dbReference>
<dbReference type="AlphaFoldDB" id="A0A9D4QI03"/>